<dbReference type="EMBL" id="FTOT01000003">
    <property type="protein sequence ID" value="SIS95127.1"/>
    <property type="molecule type" value="Genomic_DNA"/>
</dbReference>
<gene>
    <name evidence="4" type="ORF">SAMN05421774_103230</name>
</gene>
<organism evidence="4 5">
    <name type="scientific">Gemmobacter megaterium</name>
    <dbReference type="NCBI Taxonomy" id="1086013"/>
    <lineage>
        <taxon>Bacteria</taxon>
        <taxon>Pseudomonadati</taxon>
        <taxon>Pseudomonadota</taxon>
        <taxon>Alphaproteobacteria</taxon>
        <taxon>Rhodobacterales</taxon>
        <taxon>Paracoccaceae</taxon>
        <taxon>Gemmobacter</taxon>
    </lineage>
</organism>
<dbReference type="GO" id="GO:0016020">
    <property type="term" value="C:membrane"/>
    <property type="evidence" value="ECO:0007669"/>
    <property type="project" value="InterPro"/>
</dbReference>
<comment type="similarity">
    <text evidence="2">Belongs to the CDP-alcohol phosphatidyltransferase class-I family.</text>
</comment>
<keyword evidence="3" id="KW-1133">Transmembrane helix</keyword>
<dbReference type="GO" id="GO:0016780">
    <property type="term" value="F:phosphotransferase activity, for other substituted phosphate groups"/>
    <property type="evidence" value="ECO:0007669"/>
    <property type="project" value="InterPro"/>
</dbReference>
<reference evidence="4 5" key="1">
    <citation type="submission" date="2017-01" db="EMBL/GenBank/DDBJ databases">
        <authorList>
            <person name="Mah S.A."/>
            <person name="Swanson W.J."/>
            <person name="Moy G.W."/>
            <person name="Vacquier V.D."/>
        </authorList>
    </citation>
    <scope>NUCLEOTIDE SEQUENCE [LARGE SCALE GENOMIC DNA]</scope>
    <source>
        <strain evidence="4 5">DSM 26375</strain>
    </source>
</reference>
<name>A0A1N7N9R6_9RHOB</name>
<dbReference type="AlphaFoldDB" id="A0A1N7N9R6"/>
<dbReference type="Proteomes" id="UP000186141">
    <property type="component" value="Unassembled WGS sequence"/>
</dbReference>
<dbReference type="InterPro" id="IPR048254">
    <property type="entry name" value="CDP_ALCOHOL_P_TRANSF_CS"/>
</dbReference>
<dbReference type="InterPro" id="IPR000462">
    <property type="entry name" value="CDP-OH_P_trans"/>
</dbReference>
<sequence>MIDARLLPLQRRALAPAARFLVARGVSANTLTLTGFGLGVLCVPALAAGWWGGALVFILLNRLFDGLDGAVARLTTPTERGAFLDIALDFVFYALVPLGFALQNPAANALPAAVLLTAFIGTGSSFLAFAVIAEKTGRQSTAFPTKGIYYLGGLTEGFETIAMFIAMCLFPAAFPALALIFAAACALATLLRWGQGWQILGAAPPHPSMTHKPEAR</sequence>
<dbReference type="RefSeq" id="WP_076530671.1">
    <property type="nucleotide sequence ID" value="NZ_BMEH01000003.1"/>
</dbReference>
<dbReference type="InterPro" id="IPR043130">
    <property type="entry name" value="CDP-OH_PTrfase_TM_dom"/>
</dbReference>
<protein>
    <submittedName>
        <fullName evidence="4">Phosphatidylglycerophosphate synthase</fullName>
    </submittedName>
</protein>
<dbReference type="Gene3D" id="1.20.120.1760">
    <property type="match status" value="1"/>
</dbReference>
<dbReference type="OrthoDB" id="9790577at2"/>
<feature type="transmembrane region" description="Helical" evidence="3">
    <location>
        <begin position="109"/>
        <end position="132"/>
    </location>
</feature>
<proteinExistence type="inferred from homology"/>
<keyword evidence="5" id="KW-1185">Reference proteome</keyword>
<accession>A0A1N7N9R6</accession>
<dbReference type="PROSITE" id="PS00379">
    <property type="entry name" value="CDP_ALCOHOL_P_TRANSF"/>
    <property type="match status" value="1"/>
</dbReference>
<feature type="transmembrane region" description="Helical" evidence="3">
    <location>
        <begin position="81"/>
        <end position="103"/>
    </location>
</feature>
<evidence type="ECO:0000313" key="5">
    <source>
        <dbReference type="Proteomes" id="UP000186141"/>
    </source>
</evidence>
<keyword evidence="3" id="KW-0812">Transmembrane</keyword>
<evidence type="ECO:0000256" key="3">
    <source>
        <dbReference type="SAM" id="Phobius"/>
    </source>
</evidence>
<dbReference type="Pfam" id="PF01066">
    <property type="entry name" value="CDP-OH_P_transf"/>
    <property type="match status" value="1"/>
</dbReference>
<evidence type="ECO:0000256" key="1">
    <source>
        <dbReference type="ARBA" id="ARBA00022679"/>
    </source>
</evidence>
<dbReference type="GO" id="GO:0008654">
    <property type="term" value="P:phospholipid biosynthetic process"/>
    <property type="evidence" value="ECO:0007669"/>
    <property type="project" value="InterPro"/>
</dbReference>
<keyword evidence="3" id="KW-0472">Membrane</keyword>
<keyword evidence="1 2" id="KW-0808">Transferase</keyword>
<evidence type="ECO:0000313" key="4">
    <source>
        <dbReference type="EMBL" id="SIS95127.1"/>
    </source>
</evidence>
<feature type="transmembrane region" description="Helical" evidence="3">
    <location>
        <begin position="38"/>
        <end position="60"/>
    </location>
</feature>
<dbReference type="STRING" id="1086013.SAMN05421774_103230"/>
<evidence type="ECO:0000256" key="2">
    <source>
        <dbReference type="RuleBase" id="RU003750"/>
    </source>
</evidence>